<dbReference type="Pfam" id="PF12766">
    <property type="entry name" value="Pyridox_oxase_2"/>
    <property type="match status" value="1"/>
</dbReference>
<evidence type="ECO:0000313" key="4">
    <source>
        <dbReference type="Proteomes" id="UP000295278"/>
    </source>
</evidence>
<keyword evidence="1" id="KW-0812">Transmembrane</keyword>
<feature type="transmembrane region" description="Helical" evidence="1">
    <location>
        <begin position="7"/>
        <end position="30"/>
    </location>
</feature>
<feature type="domain" description="Pyridoxamine 5'-phosphate oxidase Alr4036 family FMN-binding" evidence="2">
    <location>
        <begin position="66"/>
        <end position="151"/>
    </location>
</feature>
<name>A0A4R5B5B0_9FLAO</name>
<evidence type="ECO:0000313" key="3">
    <source>
        <dbReference type="EMBL" id="TDD78372.1"/>
    </source>
</evidence>
<gene>
    <name evidence="3" type="ORF">E0F89_01690</name>
</gene>
<dbReference type="InterPro" id="IPR024624">
    <property type="entry name" value="Pyridox_Oxase_Alr4036_FMN-bd"/>
</dbReference>
<dbReference type="AlphaFoldDB" id="A0A4R5B5B0"/>
<dbReference type="EMBL" id="SMFM01000001">
    <property type="protein sequence ID" value="TDD78372.1"/>
    <property type="molecule type" value="Genomic_DNA"/>
</dbReference>
<keyword evidence="4" id="KW-1185">Reference proteome</keyword>
<protein>
    <submittedName>
        <fullName evidence="3">Pyridoxamine 5'-phosphate oxidase family protein</fullName>
    </submittedName>
</protein>
<dbReference type="Proteomes" id="UP000295278">
    <property type="component" value="Unassembled WGS sequence"/>
</dbReference>
<comment type="caution">
    <text evidence="3">The sequence shown here is derived from an EMBL/GenBank/DDBJ whole genome shotgun (WGS) entry which is preliminary data.</text>
</comment>
<dbReference type="OrthoDB" id="1493996at2"/>
<evidence type="ECO:0000259" key="2">
    <source>
        <dbReference type="Pfam" id="PF12766"/>
    </source>
</evidence>
<organism evidence="3 4">
    <name type="scientific">Flavobacterium caseinilyticum</name>
    <dbReference type="NCBI Taxonomy" id="2541732"/>
    <lineage>
        <taxon>Bacteria</taxon>
        <taxon>Pseudomonadati</taxon>
        <taxon>Bacteroidota</taxon>
        <taxon>Flavobacteriia</taxon>
        <taxon>Flavobacteriales</taxon>
        <taxon>Flavobacteriaceae</taxon>
        <taxon>Flavobacterium</taxon>
    </lineage>
</organism>
<dbReference type="GO" id="GO:0010181">
    <property type="term" value="F:FMN binding"/>
    <property type="evidence" value="ECO:0007669"/>
    <property type="project" value="InterPro"/>
</dbReference>
<sequence>MLRQLKFNFLAVLFWVLSYCIFACVCIRMLQLHFNFLHHVFMNNSQHDHITINDTSYTLLDVESLAWKKLVNGSVKKKNGFRTMCVGTISEKKTAALRIVVNRKVDEIQKIIYFNTDNRSRKFYDLQKDNQISLLFYDARQRVQIVVKAYATLHTNDVLKLDRWKATSPQARLGYMTLEPPNTKSEKPTLGYEERFSTIKPTDSESDVFQENFAVVACVVYELEFLYLDFTGNRKANFYYENNVLKDGFWTVP</sequence>
<dbReference type="InterPro" id="IPR012349">
    <property type="entry name" value="Split_barrel_FMN-bd"/>
</dbReference>
<evidence type="ECO:0000256" key="1">
    <source>
        <dbReference type="SAM" id="Phobius"/>
    </source>
</evidence>
<dbReference type="SUPFAM" id="SSF50475">
    <property type="entry name" value="FMN-binding split barrel"/>
    <property type="match status" value="1"/>
</dbReference>
<accession>A0A4R5B5B0</accession>
<reference evidence="3 4" key="1">
    <citation type="submission" date="2019-03" db="EMBL/GenBank/DDBJ databases">
        <title>Flavobacterium AT-3-2 sp. nov., isolated from arctic soil.</title>
        <authorList>
            <person name="Chaudhary D.K."/>
        </authorList>
    </citation>
    <scope>NUCLEOTIDE SEQUENCE [LARGE SCALE GENOMIC DNA]</scope>
    <source>
        <strain evidence="3 4">AT-3-2</strain>
    </source>
</reference>
<dbReference type="Gene3D" id="2.30.110.10">
    <property type="entry name" value="Electron Transport, Fmn-binding Protein, Chain A"/>
    <property type="match status" value="1"/>
</dbReference>
<keyword evidence="1" id="KW-0472">Membrane</keyword>
<keyword evidence="1" id="KW-1133">Transmembrane helix</keyword>
<proteinExistence type="predicted"/>